<proteinExistence type="predicted"/>
<dbReference type="AlphaFoldDB" id="A0A1H3BSU7"/>
<dbReference type="STRING" id="564137.SAMN04488238_108160"/>
<dbReference type="EMBL" id="FNOM01000008">
    <property type="protein sequence ID" value="SDX44748.1"/>
    <property type="molecule type" value="Genomic_DNA"/>
</dbReference>
<protein>
    <recommendedName>
        <fullName evidence="3">VCBS repeat-containing protein</fullName>
    </recommendedName>
</protein>
<sequence>MPLRRFEAVVHTLVQKGGLQVGVTAQPKSKSRARYGRHRMYKHPCSVSGPKMGAGALILWSALSAAQAQTPPSTGADERPGTLIAVLSGDWNNDGAPDAAVLQRGGDAFADLLVLSGDPVYGLQSYAHLRDLVFAGMMGGQLPGLVARSDSSFALHSENTGIGRNAWMQDITIAWRQGGFVVAGFTYSTYDRLDVDAGGTCDVNLLTGGYELTLGQLDAKVQRGTGADRAFPLTALRDGYAPAVCAPLIGG</sequence>
<evidence type="ECO:0008006" key="3">
    <source>
        <dbReference type="Google" id="ProtNLM"/>
    </source>
</evidence>
<gene>
    <name evidence="1" type="ORF">SAMN04488238_108160</name>
</gene>
<dbReference type="Proteomes" id="UP000198539">
    <property type="component" value="Unassembled WGS sequence"/>
</dbReference>
<evidence type="ECO:0000313" key="1">
    <source>
        <dbReference type="EMBL" id="SDX44748.1"/>
    </source>
</evidence>
<organism evidence="1 2">
    <name type="scientific">Roseicitreum antarcticum</name>
    <dbReference type="NCBI Taxonomy" id="564137"/>
    <lineage>
        <taxon>Bacteria</taxon>
        <taxon>Pseudomonadati</taxon>
        <taxon>Pseudomonadota</taxon>
        <taxon>Alphaproteobacteria</taxon>
        <taxon>Rhodobacterales</taxon>
        <taxon>Paracoccaceae</taxon>
        <taxon>Roseicitreum</taxon>
    </lineage>
</organism>
<keyword evidence="2" id="KW-1185">Reference proteome</keyword>
<name>A0A1H3BSU7_9RHOB</name>
<reference evidence="1 2" key="1">
    <citation type="submission" date="2016-10" db="EMBL/GenBank/DDBJ databases">
        <authorList>
            <person name="de Groot N.N."/>
        </authorList>
    </citation>
    <scope>NUCLEOTIDE SEQUENCE [LARGE SCALE GENOMIC DNA]</scope>
    <source>
        <strain evidence="1 2">CGMCC 1.8894</strain>
    </source>
</reference>
<evidence type="ECO:0000313" key="2">
    <source>
        <dbReference type="Proteomes" id="UP000198539"/>
    </source>
</evidence>
<accession>A0A1H3BSU7</accession>